<proteinExistence type="predicted"/>
<comment type="caution">
    <text evidence="2">The sequence shown here is derived from an EMBL/GenBank/DDBJ whole genome shotgun (WGS) entry which is preliminary data.</text>
</comment>
<dbReference type="AlphaFoldDB" id="A0A1V4A0H9"/>
<evidence type="ECO:0000256" key="1">
    <source>
        <dbReference type="SAM" id="MobiDB-lite"/>
    </source>
</evidence>
<evidence type="ECO:0000313" key="3">
    <source>
        <dbReference type="Proteomes" id="UP000190539"/>
    </source>
</evidence>
<dbReference type="Proteomes" id="UP000190539">
    <property type="component" value="Unassembled WGS sequence"/>
</dbReference>
<protein>
    <submittedName>
        <fullName evidence="2">Uncharacterized protein</fullName>
    </submittedName>
</protein>
<reference evidence="2 3" key="1">
    <citation type="submission" date="2017-02" db="EMBL/GenBank/DDBJ databases">
        <title>Draft Genome Sequence of Streptomyces tsukubaensis F601, a Producer of the immunosuppressant tacrolimus FK506.</title>
        <authorList>
            <person name="Zong G."/>
            <person name="Zhong C."/>
            <person name="Fu J."/>
            <person name="Qin R."/>
            <person name="Cao G."/>
        </authorList>
    </citation>
    <scope>NUCLEOTIDE SEQUENCE [LARGE SCALE GENOMIC DNA]</scope>
    <source>
        <strain evidence="2 3">F601</strain>
    </source>
</reference>
<feature type="compositionally biased region" description="Basic and acidic residues" evidence="1">
    <location>
        <begin position="102"/>
        <end position="112"/>
    </location>
</feature>
<feature type="compositionally biased region" description="Basic residues" evidence="1">
    <location>
        <begin position="113"/>
        <end position="124"/>
    </location>
</feature>
<sequence length="130" mass="14475">MERAVLYGWSEKQKVPPANRSGASLIALASRWRITAVPVAVRLGSEVLSGFAPQQHPVAAQPAHRMIEQGLGPLACAVHPRPSRNDRDRVDLLRPLDHLSLRRRTAGRESGRVRPRCGRLRNQPRKQTSP</sequence>
<feature type="region of interest" description="Disordered" evidence="1">
    <location>
        <begin position="102"/>
        <end position="130"/>
    </location>
</feature>
<gene>
    <name evidence="2" type="ORF">B1H18_32140</name>
</gene>
<evidence type="ECO:0000313" key="2">
    <source>
        <dbReference type="EMBL" id="OON71825.1"/>
    </source>
</evidence>
<dbReference type="EMBL" id="MVFC01000047">
    <property type="protein sequence ID" value="OON71825.1"/>
    <property type="molecule type" value="Genomic_DNA"/>
</dbReference>
<accession>A0A1V4A0H9</accession>
<organism evidence="2 3">
    <name type="scientific">Streptomyces tsukubensis</name>
    <dbReference type="NCBI Taxonomy" id="83656"/>
    <lineage>
        <taxon>Bacteria</taxon>
        <taxon>Bacillati</taxon>
        <taxon>Actinomycetota</taxon>
        <taxon>Actinomycetes</taxon>
        <taxon>Kitasatosporales</taxon>
        <taxon>Streptomycetaceae</taxon>
        <taxon>Streptomyces</taxon>
    </lineage>
</organism>
<keyword evidence="3" id="KW-1185">Reference proteome</keyword>
<name>A0A1V4A0H9_9ACTN</name>